<dbReference type="GO" id="GO:0005509">
    <property type="term" value="F:calcium ion binding"/>
    <property type="evidence" value="ECO:0007669"/>
    <property type="project" value="InterPro"/>
</dbReference>
<dbReference type="CDD" id="cd00051">
    <property type="entry name" value="EFh"/>
    <property type="match status" value="2"/>
</dbReference>
<dbReference type="PROSITE" id="PS00018">
    <property type="entry name" value="EF_HAND_1"/>
    <property type="match status" value="2"/>
</dbReference>
<sequence length="355" mass="39093">MQLVNRGHRNGSSTVSAADGGPADIALMRWPSHGFTAIPVEPDDSVSTGSSSADGGGSLEGTTRRVSTPAAPVTEYRPEFDPASCWQRTTPSATGQHQQQQQQRLGSKSSQSAIASPLPPLTAASSTSCLRECLLCRCCRSAKMDDQKETSDPEEGNYEYCELEEIVSPPKYRPESIAALCEATRFTEAEIKRIYRGFKAECPAGIIREETFKFIYSQFFPQGANTGLYAHYVFNTLDKEHTGILSFENFVQGLSILSRGTLEEKLCWTFSLYDINHDGKITREEMTDIVTAIYELMGARDDGGTDEVNIKSKVDTIFQKMDTNGDGVITIEEFLECCRKDQLISSSMGVFDSTI</sequence>
<dbReference type="InterPro" id="IPR018247">
    <property type="entry name" value="EF_Hand_1_Ca_BS"/>
</dbReference>
<evidence type="ECO:0000256" key="3">
    <source>
        <dbReference type="ARBA" id="ARBA00022737"/>
    </source>
</evidence>
<feature type="region of interest" description="Disordered" evidence="5">
    <location>
        <begin position="36"/>
        <end position="123"/>
    </location>
</feature>
<feature type="region of interest" description="Disordered" evidence="5">
    <location>
        <begin position="1"/>
        <end position="21"/>
    </location>
</feature>
<evidence type="ECO:0000256" key="5">
    <source>
        <dbReference type="SAM" id="MobiDB-lite"/>
    </source>
</evidence>
<dbReference type="SMART" id="SM00054">
    <property type="entry name" value="EFh"/>
    <property type="match status" value="3"/>
</dbReference>
<dbReference type="InterPro" id="IPR011992">
    <property type="entry name" value="EF-hand-dom_pair"/>
</dbReference>
<evidence type="ECO:0000313" key="8">
    <source>
        <dbReference type="Proteomes" id="UP000075880"/>
    </source>
</evidence>
<keyword evidence="3" id="KW-0677">Repeat</keyword>
<evidence type="ECO:0000256" key="2">
    <source>
        <dbReference type="ARBA" id="ARBA00022723"/>
    </source>
</evidence>
<dbReference type="Pfam" id="PF13499">
    <property type="entry name" value="EF-hand_7"/>
    <property type="match status" value="1"/>
</dbReference>
<dbReference type="InterPro" id="IPR002048">
    <property type="entry name" value="EF_hand_dom"/>
</dbReference>
<evidence type="ECO:0000313" key="7">
    <source>
        <dbReference type="EnsemblMetazoa" id="ENSAATROPP000749"/>
    </source>
</evidence>
<feature type="domain" description="EF-hand" evidence="6">
    <location>
        <begin position="309"/>
        <end position="344"/>
    </location>
</feature>
<dbReference type="PANTHER" id="PTHR23055:SF167">
    <property type="entry name" value="EF-HAND DOMAIN-CONTAINING PROTEIN"/>
    <property type="match status" value="1"/>
</dbReference>
<dbReference type="InterPro" id="IPR028846">
    <property type="entry name" value="Recoverin"/>
</dbReference>
<feature type="compositionally biased region" description="Low complexity" evidence="5">
    <location>
        <begin position="96"/>
        <end position="112"/>
    </location>
</feature>
<protein>
    <recommendedName>
        <fullName evidence="6">EF-hand domain-containing protein</fullName>
    </recommendedName>
</protein>
<feature type="domain" description="EF-hand" evidence="6">
    <location>
        <begin position="225"/>
        <end position="260"/>
    </location>
</feature>
<dbReference type="Proteomes" id="UP000075880">
    <property type="component" value="Unassembled WGS sequence"/>
</dbReference>
<keyword evidence="4" id="KW-0106">Calcium</keyword>
<dbReference type="PANTHER" id="PTHR23055">
    <property type="entry name" value="CALCIUM BINDING PROTEINS"/>
    <property type="match status" value="1"/>
</dbReference>
<evidence type="ECO:0000259" key="6">
    <source>
        <dbReference type="PROSITE" id="PS50222"/>
    </source>
</evidence>
<evidence type="ECO:0000256" key="1">
    <source>
        <dbReference type="ARBA" id="ARBA00006049"/>
    </source>
</evidence>
<keyword evidence="2" id="KW-0479">Metal-binding</keyword>
<name>A0AAG5CQE5_ANOAO</name>
<dbReference type="SUPFAM" id="SSF47473">
    <property type="entry name" value="EF-hand"/>
    <property type="match status" value="1"/>
</dbReference>
<feature type="domain" description="EF-hand" evidence="6">
    <location>
        <begin position="261"/>
        <end position="296"/>
    </location>
</feature>
<organism evidence="7 8">
    <name type="scientific">Anopheles atroparvus</name>
    <name type="common">European mosquito</name>
    <dbReference type="NCBI Taxonomy" id="41427"/>
    <lineage>
        <taxon>Eukaryota</taxon>
        <taxon>Metazoa</taxon>
        <taxon>Ecdysozoa</taxon>
        <taxon>Arthropoda</taxon>
        <taxon>Hexapoda</taxon>
        <taxon>Insecta</taxon>
        <taxon>Pterygota</taxon>
        <taxon>Neoptera</taxon>
        <taxon>Endopterygota</taxon>
        <taxon>Diptera</taxon>
        <taxon>Nematocera</taxon>
        <taxon>Culicoidea</taxon>
        <taxon>Culicidae</taxon>
        <taxon>Anophelinae</taxon>
        <taxon>Anopheles</taxon>
    </lineage>
</organism>
<dbReference type="FunFam" id="1.10.238.10:FF:000009">
    <property type="entry name" value="Visinin-like protein 1"/>
    <property type="match status" value="1"/>
</dbReference>
<keyword evidence="8" id="KW-1185">Reference proteome</keyword>
<accession>A0AAG5CQE5</accession>
<proteinExistence type="inferred from homology"/>
<dbReference type="Gene3D" id="1.10.238.10">
    <property type="entry name" value="EF-hand"/>
    <property type="match status" value="1"/>
</dbReference>
<comment type="similarity">
    <text evidence="1">Belongs to the recoverin family.</text>
</comment>
<dbReference type="AlphaFoldDB" id="A0AAG5CQE5"/>
<reference evidence="7" key="1">
    <citation type="submission" date="2024-04" db="UniProtKB">
        <authorList>
            <consortium name="EnsemblMetazoa"/>
        </authorList>
    </citation>
    <scope>IDENTIFICATION</scope>
    <source>
        <strain evidence="7">EBRO</strain>
    </source>
</reference>
<feature type="compositionally biased region" description="Polar residues" evidence="5">
    <location>
        <begin position="86"/>
        <end position="95"/>
    </location>
</feature>
<dbReference type="PRINTS" id="PR00450">
    <property type="entry name" value="RECOVERIN"/>
</dbReference>
<evidence type="ECO:0000256" key="4">
    <source>
        <dbReference type="ARBA" id="ARBA00022837"/>
    </source>
</evidence>
<dbReference type="EnsemblMetazoa" id="ENSAATROPT000785">
    <property type="protein sequence ID" value="ENSAATROPP000749"/>
    <property type="gene ID" value="ENSAATROPG000636"/>
</dbReference>
<dbReference type="PROSITE" id="PS50222">
    <property type="entry name" value="EF_HAND_2"/>
    <property type="match status" value="3"/>
</dbReference>